<organism evidence="1 2">
    <name type="scientific">Haloflavibacter putidus</name>
    <dbReference type="NCBI Taxonomy" id="2576776"/>
    <lineage>
        <taxon>Bacteria</taxon>
        <taxon>Pseudomonadati</taxon>
        <taxon>Bacteroidota</taxon>
        <taxon>Flavobacteriia</taxon>
        <taxon>Flavobacteriales</taxon>
        <taxon>Flavobacteriaceae</taxon>
        <taxon>Haloflavibacter</taxon>
    </lineage>
</organism>
<protein>
    <submittedName>
        <fullName evidence="1">Uncharacterized protein</fullName>
    </submittedName>
</protein>
<dbReference type="InterPro" id="IPR054207">
    <property type="entry name" value="DUF6913"/>
</dbReference>
<accession>A0A507ZNN5</accession>
<comment type="caution">
    <text evidence="1">The sequence shown here is derived from an EMBL/GenBank/DDBJ whole genome shotgun (WGS) entry which is preliminary data.</text>
</comment>
<evidence type="ECO:0000313" key="1">
    <source>
        <dbReference type="EMBL" id="TQD39346.1"/>
    </source>
</evidence>
<dbReference type="AlphaFoldDB" id="A0A507ZNN5"/>
<gene>
    <name evidence="1" type="ORF">FKR84_05480</name>
</gene>
<dbReference type="EMBL" id="VIAR01000004">
    <property type="protein sequence ID" value="TQD39346.1"/>
    <property type="molecule type" value="Genomic_DNA"/>
</dbReference>
<dbReference type="Pfam" id="PF21857">
    <property type="entry name" value="DUF6913"/>
    <property type="match status" value="1"/>
</dbReference>
<evidence type="ECO:0000313" key="2">
    <source>
        <dbReference type="Proteomes" id="UP000317169"/>
    </source>
</evidence>
<keyword evidence="2" id="KW-1185">Reference proteome</keyword>
<dbReference type="Proteomes" id="UP000317169">
    <property type="component" value="Unassembled WGS sequence"/>
</dbReference>
<proteinExistence type="predicted"/>
<reference evidence="1 2" key="1">
    <citation type="submission" date="2019-06" db="EMBL/GenBank/DDBJ databases">
        <title>Flavibacter putida gen. nov., sp. nov., a novel marine bacterium of the family Flavobacteriaceae isolated from coastal seawater.</title>
        <authorList>
            <person name="Feng X."/>
        </authorList>
    </citation>
    <scope>NUCLEOTIDE SEQUENCE [LARGE SCALE GENOMIC DNA]</scope>
    <source>
        <strain evidence="1 2">PLHSN227</strain>
    </source>
</reference>
<dbReference type="OrthoDB" id="1430532at2"/>
<sequence length="166" mass="18854">MRLYNYQTRLNTAIKKHQAGSISSLKKVGILIDTQAMPDCKAYTILQKELAENNTQFEVLFYVSKESDVTADTEKWFSKKALNLYGKFKKEGTAKSFEQQNFDLLINYFVKPPEALLLLSALVNAKLKVGFELECTGLNDLSIATDPKNTKLFAQEVKKYLSIINQ</sequence>
<dbReference type="RefSeq" id="WP_141421293.1">
    <property type="nucleotide sequence ID" value="NZ_VIAR01000004.1"/>
</dbReference>
<name>A0A507ZNN5_9FLAO</name>